<accession>A0A1F4S6B7</accession>
<protein>
    <submittedName>
        <fullName evidence="1">Uncharacterized protein</fullName>
    </submittedName>
</protein>
<dbReference type="EMBL" id="MEUA01000023">
    <property type="protein sequence ID" value="OGC15283.1"/>
    <property type="molecule type" value="Genomic_DNA"/>
</dbReference>
<dbReference type="AlphaFoldDB" id="A0A1F4S6B7"/>
<sequence>MKFYLAKKTIYMAIIKATNSTNPPKRSGYWVKHIDSANPQPLSFPRTLNEANAFKNHFENNLSKNQLIKVLIRYFDVAFGKDVPEFTIVTTNLFKTEHISTLLSFLGSFLLEYTKDPRDNYTVLIDFHLSKKIDLSAVLETQTQLAEKILSFTDKQIKIHGMAEYARKQKSGAAKEGEVISIKKLPQRRGGPYSVRHFG</sequence>
<evidence type="ECO:0000313" key="2">
    <source>
        <dbReference type="Proteomes" id="UP000177905"/>
    </source>
</evidence>
<evidence type="ECO:0000313" key="1">
    <source>
        <dbReference type="EMBL" id="OGC15283.1"/>
    </source>
</evidence>
<proteinExistence type="predicted"/>
<comment type="caution">
    <text evidence="1">The sequence shown here is derived from an EMBL/GenBank/DDBJ whole genome shotgun (WGS) entry which is preliminary data.</text>
</comment>
<name>A0A1F4S6B7_UNCSA</name>
<gene>
    <name evidence="1" type="ORF">A2290_03310</name>
</gene>
<organism evidence="1 2">
    <name type="scientific">candidate division WOR-1 bacterium RIFOXYB2_FULL_36_35</name>
    <dbReference type="NCBI Taxonomy" id="1802578"/>
    <lineage>
        <taxon>Bacteria</taxon>
        <taxon>Bacillati</taxon>
        <taxon>Saganbacteria</taxon>
    </lineage>
</organism>
<reference evidence="1 2" key="1">
    <citation type="journal article" date="2016" name="Nat. Commun.">
        <title>Thousands of microbial genomes shed light on interconnected biogeochemical processes in an aquifer system.</title>
        <authorList>
            <person name="Anantharaman K."/>
            <person name="Brown C.T."/>
            <person name="Hug L.A."/>
            <person name="Sharon I."/>
            <person name="Castelle C.J."/>
            <person name="Probst A.J."/>
            <person name="Thomas B.C."/>
            <person name="Singh A."/>
            <person name="Wilkins M.J."/>
            <person name="Karaoz U."/>
            <person name="Brodie E.L."/>
            <person name="Williams K.H."/>
            <person name="Hubbard S.S."/>
            <person name="Banfield J.F."/>
        </authorList>
    </citation>
    <scope>NUCLEOTIDE SEQUENCE [LARGE SCALE GENOMIC DNA]</scope>
</reference>
<dbReference type="Proteomes" id="UP000177905">
    <property type="component" value="Unassembled WGS sequence"/>
</dbReference>